<evidence type="ECO:0000313" key="2">
    <source>
        <dbReference type="EMBL" id="QHJ10774.1"/>
    </source>
</evidence>
<evidence type="ECO:0000256" key="1">
    <source>
        <dbReference type="SAM" id="Phobius"/>
    </source>
</evidence>
<reference evidence="2 3" key="1">
    <citation type="submission" date="2019-12" db="EMBL/GenBank/DDBJ databases">
        <title>Genome sequencing and assembly of endphytes of Porphyra tenera.</title>
        <authorList>
            <person name="Park J.M."/>
            <person name="Shin R."/>
            <person name="Jo S.H."/>
        </authorList>
    </citation>
    <scope>NUCLEOTIDE SEQUENCE [LARGE SCALE GENOMIC DNA]</scope>
    <source>
        <strain evidence="2 3">GPM4</strain>
    </source>
</reference>
<dbReference type="EMBL" id="CP047656">
    <property type="protein sequence ID" value="QHJ10774.1"/>
    <property type="molecule type" value="Genomic_DNA"/>
</dbReference>
<dbReference type="Proteomes" id="UP000464524">
    <property type="component" value="Chromosome"/>
</dbReference>
<dbReference type="Pfam" id="PF11207">
    <property type="entry name" value="DUF2989"/>
    <property type="match status" value="1"/>
</dbReference>
<keyword evidence="1" id="KW-1133">Transmembrane helix</keyword>
<keyword evidence="1" id="KW-0812">Transmembrane</keyword>
<proteinExistence type="predicted"/>
<keyword evidence="3" id="KW-1185">Reference proteome</keyword>
<keyword evidence="1" id="KW-0472">Membrane</keyword>
<sequence>MRQIVENLLNSVICVLKWQYISKLTTRGFMRIAGVLLSIFAVAGCDVLFPMTATRICEEHAEFCADLNPDGWCLAEKSRIIKHRYAYDQSPSELLDYYLLEDFEQYKVCINNAAQIEHIVQVEKQTKRRQAAVNAERELNRLIHKTRNSKEPHLLLYHWSRFGKQEALKHFLTLEKQGKLNTPSLQLGLASYYVKFDLDKAKRALFTALSLYSEDQDIDTDIFVSLSTISLKQENYTDAYVWAYVASEFDVQNISLTEIKRALPSNIDTEALEEKAFVFIESIEDRTFVL</sequence>
<feature type="transmembrane region" description="Helical" evidence="1">
    <location>
        <begin position="29"/>
        <end position="49"/>
    </location>
</feature>
<accession>A0A857JJG2</accession>
<protein>
    <recommendedName>
        <fullName evidence="4">DUF2989 domain-containing protein</fullName>
    </recommendedName>
</protein>
<evidence type="ECO:0008006" key="4">
    <source>
        <dbReference type="Google" id="ProtNLM"/>
    </source>
</evidence>
<organism evidence="2 3">
    <name type="scientific">Paraglaciecola mesophila</name>
    <dbReference type="NCBI Taxonomy" id="197222"/>
    <lineage>
        <taxon>Bacteria</taxon>
        <taxon>Pseudomonadati</taxon>
        <taxon>Pseudomonadota</taxon>
        <taxon>Gammaproteobacteria</taxon>
        <taxon>Alteromonadales</taxon>
        <taxon>Alteromonadaceae</taxon>
        <taxon>Paraglaciecola</taxon>
    </lineage>
</organism>
<name>A0A857JJG2_9ALTE</name>
<evidence type="ECO:0000313" key="3">
    <source>
        <dbReference type="Proteomes" id="UP000464524"/>
    </source>
</evidence>
<dbReference type="OrthoDB" id="5900133at2"/>
<dbReference type="AlphaFoldDB" id="A0A857JJG2"/>
<dbReference type="KEGG" id="pmes:FX988_00995"/>
<dbReference type="InterPro" id="IPR021372">
    <property type="entry name" value="DUF2989"/>
</dbReference>
<gene>
    <name evidence="2" type="ORF">FX988_00995</name>
</gene>